<protein>
    <submittedName>
        <fullName evidence="2">Uncharacterized protein</fullName>
    </submittedName>
</protein>
<proteinExistence type="predicted"/>
<reference evidence="2 3" key="1">
    <citation type="submission" date="2016-07" db="EMBL/GenBank/DDBJ databases">
        <title>Draft genome of the white-rot fungus Obba rivulosa 3A-2.</title>
        <authorList>
            <consortium name="DOE Joint Genome Institute"/>
            <person name="Miettinen O."/>
            <person name="Riley R."/>
            <person name="Acob R."/>
            <person name="Barry K."/>
            <person name="Cullen D."/>
            <person name="De Vries R."/>
            <person name="Hainaut M."/>
            <person name="Hatakka A."/>
            <person name="Henrissat B."/>
            <person name="Hilden K."/>
            <person name="Kuo R."/>
            <person name="Labutti K."/>
            <person name="Lipzen A."/>
            <person name="Makela M.R."/>
            <person name="Sandor L."/>
            <person name="Spatafora J.W."/>
            <person name="Grigoriev I.V."/>
            <person name="Hibbett D.S."/>
        </authorList>
    </citation>
    <scope>NUCLEOTIDE SEQUENCE [LARGE SCALE GENOMIC DNA]</scope>
    <source>
        <strain evidence="2 3">3A-2</strain>
    </source>
</reference>
<feature type="region of interest" description="Disordered" evidence="1">
    <location>
        <begin position="78"/>
        <end position="102"/>
    </location>
</feature>
<evidence type="ECO:0000313" key="2">
    <source>
        <dbReference type="EMBL" id="OCH83764.1"/>
    </source>
</evidence>
<organism evidence="2 3">
    <name type="scientific">Obba rivulosa</name>
    <dbReference type="NCBI Taxonomy" id="1052685"/>
    <lineage>
        <taxon>Eukaryota</taxon>
        <taxon>Fungi</taxon>
        <taxon>Dikarya</taxon>
        <taxon>Basidiomycota</taxon>
        <taxon>Agaricomycotina</taxon>
        <taxon>Agaricomycetes</taxon>
        <taxon>Polyporales</taxon>
        <taxon>Gelatoporiaceae</taxon>
        <taxon>Obba</taxon>
    </lineage>
</organism>
<dbReference type="Proteomes" id="UP000250043">
    <property type="component" value="Unassembled WGS sequence"/>
</dbReference>
<name>A0A8E2AHY7_9APHY</name>
<keyword evidence="3" id="KW-1185">Reference proteome</keyword>
<dbReference type="AlphaFoldDB" id="A0A8E2AHY7"/>
<feature type="compositionally biased region" description="Basic and acidic residues" evidence="1">
    <location>
        <begin position="93"/>
        <end position="102"/>
    </location>
</feature>
<dbReference type="EMBL" id="KV722826">
    <property type="protein sequence ID" value="OCH83764.1"/>
    <property type="molecule type" value="Genomic_DNA"/>
</dbReference>
<gene>
    <name evidence="2" type="ORF">OBBRIDRAFT_808762</name>
</gene>
<sequence length="102" mass="11074">SKTASTSMQKASFIKLISRRRSTSENITECSASYSAGPATALGQLQCWDSYSREKTDKAGQIRRELLETCRAAAGIANEEEPYEEAGGGISDSELKAFEDTE</sequence>
<accession>A0A8E2AHY7</accession>
<feature type="non-terminal residue" evidence="2">
    <location>
        <position position="102"/>
    </location>
</feature>
<evidence type="ECO:0000313" key="3">
    <source>
        <dbReference type="Proteomes" id="UP000250043"/>
    </source>
</evidence>
<evidence type="ECO:0000256" key="1">
    <source>
        <dbReference type="SAM" id="MobiDB-lite"/>
    </source>
</evidence>